<dbReference type="PROSITE" id="PS50987">
    <property type="entry name" value="HTH_ARSR_2"/>
    <property type="match status" value="1"/>
</dbReference>
<reference evidence="5 6" key="1">
    <citation type="submission" date="2016-08" db="EMBL/GenBank/DDBJ databases">
        <authorList>
            <person name="Seilhamer J.J."/>
        </authorList>
    </citation>
    <scope>NUCLEOTIDE SEQUENCE [LARGE SCALE GENOMIC DNA]</scope>
    <source>
        <strain evidence="5 6">CFBP4641</strain>
    </source>
</reference>
<dbReference type="InterPro" id="IPR011991">
    <property type="entry name" value="ArsR-like_HTH"/>
</dbReference>
<dbReference type="EMBL" id="MDEK01000018">
    <property type="protein sequence ID" value="PPU80651.1"/>
    <property type="molecule type" value="Genomic_DNA"/>
</dbReference>
<dbReference type="InterPro" id="IPR001845">
    <property type="entry name" value="HTH_ArsR_DNA-bd_dom"/>
</dbReference>
<proteinExistence type="predicted"/>
<evidence type="ECO:0000313" key="5">
    <source>
        <dbReference type="EMBL" id="PPU80651.1"/>
    </source>
</evidence>
<dbReference type="GO" id="GO:0003677">
    <property type="term" value="F:DNA binding"/>
    <property type="evidence" value="ECO:0007669"/>
    <property type="project" value="UniProtKB-KW"/>
</dbReference>
<dbReference type="SUPFAM" id="SSF46785">
    <property type="entry name" value="Winged helix' DNA-binding domain"/>
    <property type="match status" value="1"/>
</dbReference>
<name>A0A2P5Z038_9XANT</name>
<dbReference type="Gene3D" id="1.10.10.10">
    <property type="entry name" value="Winged helix-like DNA-binding domain superfamily/Winged helix DNA-binding domain"/>
    <property type="match status" value="1"/>
</dbReference>
<gene>
    <name evidence="5" type="ORF">XsacCFBP4641_17465</name>
</gene>
<dbReference type="STRING" id="56458.SB85_17860"/>
<dbReference type="SMART" id="SM00418">
    <property type="entry name" value="HTH_ARSR"/>
    <property type="match status" value="1"/>
</dbReference>
<keyword evidence="3" id="KW-0804">Transcription</keyword>
<evidence type="ECO:0000313" key="6">
    <source>
        <dbReference type="Proteomes" id="UP000247346"/>
    </source>
</evidence>
<evidence type="ECO:0000259" key="4">
    <source>
        <dbReference type="PROSITE" id="PS50987"/>
    </source>
</evidence>
<dbReference type="CDD" id="cd00090">
    <property type="entry name" value="HTH_ARSR"/>
    <property type="match status" value="1"/>
</dbReference>
<dbReference type="PANTHER" id="PTHR43132">
    <property type="entry name" value="ARSENICAL RESISTANCE OPERON REPRESSOR ARSR-RELATED"/>
    <property type="match status" value="1"/>
</dbReference>
<dbReference type="Proteomes" id="UP000247346">
    <property type="component" value="Unassembled WGS sequence"/>
</dbReference>
<feature type="domain" description="HTH arsR-type" evidence="4">
    <location>
        <begin position="13"/>
        <end position="107"/>
    </location>
</feature>
<organism evidence="5 6">
    <name type="scientific">Xanthomonas sacchari</name>
    <dbReference type="NCBI Taxonomy" id="56458"/>
    <lineage>
        <taxon>Bacteria</taxon>
        <taxon>Pseudomonadati</taxon>
        <taxon>Pseudomonadota</taxon>
        <taxon>Gammaproteobacteria</taxon>
        <taxon>Lysobacterales</taxon>
        <taxon>Lysobacteraceae</taxon>
        <taxon>Xanthomonas</taxon>
    </lineage>
</organism>
<keyword evidence="1" id="KW-0805">Transcription regulation</keyword>
<dbReference type="Pfam" id="PF01022">
    <property type="entry name" value="HTH_5"/>
    <property type="match status" value="1"/>
</dbReference>
<dbReference type="InterPro" id="IPR036388">
    <property type="entry name" value="WH-like_DNA-bd_sf"/>
</dbReference>
<evidence type="ECO:0000256" key="3">
    <source>
        <dbReference type="ARBA" id="ARBA00023163"/>
    </source>
</evidence>
<dbReference type="PRINTS" id="PR00778">
    <property type="entry name" value="HTHARSR"/>
</dbReference>
<dbReference type="RefSeq" id="WP_010340897.1">
    <property type="nucleotide sequence ID" value="NZ_CP132343.1"/>
</dbReference>
<dbReference type="InterPro" id="IPR036390">
    <property type="entry name" value="WH_DNA-bd_sf"/>
</dbReference>
<dbReference type="NCBIfam" id="NF033788">
    <property type="entry name" value="HTH_metalloreg"/>
    <property type="match status" value="1"/>
</dbReference>
<dbReference type="OrthoDB" id="9796124at2"/>
<protein>
    <submittedName>
        <fullName evidence="5">Transcriptional regulator</fullName>
    </submittedName>
</protein>
<dbReference type="PANTHER" id="PTHR43132:SF2">
    <property type="entry name" value="ARSENICAL RESISTANCE OPERON REPRESSOR ARSR-RELATED"/>
    <property type="match status" value="1"/>
</dbReference>
<accession>A0A2P5Z038</accession>
<evidence type="ECO:0000256" key="1">
    <source>
        <dbReference type="ARBA" id="ARBA00023015"/>
    </source>
</evidence>
<sequence>MPRRAATAMDPAAMRAHASEAARLLKALGNEKRLLLLCLLVDHEQSVGELNARVELSQSALSQHLALLREDGLVQTRREGQTIYYSLVPGPVQRILEVLHGIYCSAAPPAAPRSDR</sequence>
<dbReference type="GO" id="GO:0003700">
    <property type="term" value="F:DNA-binding transcription factor activity"/>
    <property type="evidence" value="ECO:0007669"/>
    <property type="project" value="InterPro"/>
</dbReference>
<keyword evidence="2" id="KW-0238">DNA-binding</keyword>
<comment type="caution">
    <text evidence="5">The sequence shown here is derived from an EMBL/GenBank/DDBJ whole genome shotgun (WGS) entry which is preliminary data.</text>
</comment>
<dbReference type="GeneID" id="93878135"/>
<dbReference type="InterPro" id="IPR051011">
    <property type="entry name" value="Metal_resp_trans_reg"/>
</dbReference>
<dbReference type="AlphaFoldDB" id="A0A2P5Z038"/>
<evidence type="ECO:0000256" key="2">
    <source>
        <dbReference type="ARBA" id="ARBA00023125"/>
    </source>
</evidence>